<accession>A0A5J4UHW5</accession>
<dbReference type="EMBL" id="SNRW01015526">
    <property type="protein sequence ID" value="KAA6370298.1"/>
    <property type="molecule type" value="Genomic_DNA"/>
</dbReference>
<dbReference type="Proteomes" id="UP000324800">
    <property type="component" value="Unassembled WGS sequence"/>
</dbReference>
<feature type="transmembrane region" description="Helical" evidence="1">
    <location>
        <begin position="237"/>
        <end position="255"/>
    </location>
</feature>
<gene>
    <name evidence="2" type="ORF">EZS28_034175</name>
</gene>
<keyword evidence="1" id="KW-0472">Membrane</keyword>
<evidence type="ECO:0000313" key="3">
    <source>
        <dbReference type="Proteomes" id="UP000324800"/>
    </source>
</evidence>
<sequence length="263" mass="30335">MLDFKVVNFTSQIKNHEADNICDREIKGWIPALQGESQHVTVEIELAPASIKEIVLRLADKQILPYIRVQIGKLRQNQDEKDYRSYDYESIWDGKNDKCTLHDKEEIEEDYDFVFIEQKFEAKFVRILLMDGFQSDVKQASQEIICFELNASQSQRIKYAKLNALLHRQCQLREFDDEIKDRQIPVSTSVQGLGVGQGTTNYLLMMKYLGIIFAIGSIACIALCILFIFFSSHSKSITDYFNIISFGNVVAGYWTKGINIMLF</sequence>
<dbReference type="AlphaFoldDB" id="A0A5J4UHW5"/>
<reference evidence="2 3" key="1">
    <citation type="submission" date="2019-03" db="EMBL/GenBank/DDBJ databases">
        <title>Single cell metagenomics reveals metabolic interactions within the superorganism composed of flagellate Streblomastix strix and complex community of Bacteroidetes bacteria on its surface.</title>
        <authorList>
            <person name="Treitli S.C."/>
            <person name="Kolisko M."/>
            <person name="Husnik F."/>
            <person name="Keeling P."/>
            <person name="Hampl V."/>
        </authorList>
    </citation>
    <scope>NUCLEOTIDE SEQUENCE [LARGE SCALE GENOMIC DNA]</scope>
    <source>
        <strain evidence="2">ST1C</strain>
    </source>
</reference>
<proteinExistence type="predicted"/>
<keyword evidence="1" id="KW-1133">Transmembrane helix</keyword>
<name>A0A5J4UHW5_9EUKA</name>
<feature type="transmembrane region" description="Helical" evidence="1">
    <location>
        <begin position="208"/>
        <end position="231"/>
    </location>
</feature>
<evidence type="ECO:0000313" key="2">
    <source>
        <dbReference type="EMBL" id="KAA6370298.1"/>
    </source>
</evidence>
<evidence type="ECO:0000256" key="1">
    <source>
        <dbReference type="SAM" id="Phobius"/>
    </source>
</evidence>
<keyword evidence="1" id="KW-0812">Transmembrane</keyword>
<organism evidence="2 3">
    <name type="scientific">Streblomastix strix</name>
    <dbReference type="NCBI Taxonomy" id="222440"/>
    <lineage>
        <taxon>Eukaryota</taxon>
        <taxon>Metamonada</taxon>
        <taxon>Preaxostyla</taxon>
        <taxon>Oxymonadida</taxon>
        <taxon>Streblomastigidae</taxon>
        <taxon>Streblomastix</taxon>
    </lineage>
</organism>
<feature type="non-terminal residue" evidence="2">
    <location>
        <position position="263"/>
    </location>
</feature>
<protein>
    <submittedName>
        <fullName evidence="2">Uncharacterized protein</fullName>
    </submittedName>
</protein>
<comment type="caution">
    <text evidence="2">The sequence shown here is derived from an EMBL/GenBank/DDBJ whole genome shotgun (WGS) entry which is preliminary data.</text>
</comment>